<evidence type="ECO:0000313" key="6">
    <source>
        <dbReference type="Proteomes" id="UP000755667"/>
    </source>
</evidence>
<accession>A0A9Q2PB64</accession>
<dbReference type="RefSeq" id="WP_085627787.1">
    <property type="nucleotide sequence ID" value="NZ_JAFBWU010000005.1"/>
</dbReference>
<evidence type="ECO:0000313" key="5">
    <source>
        <dbReference type="EMBL" id="MBM2417151.1"/>
    </source>
</evidence>
<dbReference type="SUPFAM" id="SSF53448">
    <property type="entry name" value="Nucleotide-diphospho-sugar transferases"/>
    <property type="match status" value="1"/>
</dbReference>
<evidence type="ECO:0000313" key="7">
    <source>
        <dbReference type="Proteomes" id="UP000809440"/>
    </source>
</evidence>
<keyword evidence="7" id="KW-1185">Reference proteome</keyword>
<dbReference type="GO" id="GO:0016757">
    <property type="term" value="F:glycosyltransferase activity"/>
    <property type="evidence" value="ECO:0007669"/>
    <property type="project" value="UniProtKB-KW"/>
</dbReference>
<comment type="similarity">
    <text evidence="1">Belongs to the glycosyltransferase 2 family.</text>
</comment>
<dbReference type="PANTHER" id="PTHR43179">
    <property type="entry name" value="RHAMNOSYLTRANSFERASE WBBL"/>
    <property type="match status" value="1"/>
</dbReference>
<evidence type="ECO:0000256" key="3">
    <source>
        <dbReference type="ARBA" id="ARBA00022679"/>
    </source>
</evidence>
<dbReference type="EMBL" id="JAFBXE010000005">
    <property type="protein sequence ID" value="MBM2412612.1"/>
    <property type="molecule type" value="Genomic_DNA"/>
</dbReference>
<gene>
    <name evidence="4" type="ORF">JQX41_09890</name>
    <name evidence="5" type="ORF">JQX48_09245</name>
</gene>
<evidence type="ECO:0000313" key="4">
    <source>
        <dbReference type="EMBL" id="MBM2412612.1"/>
    </source>
</evidence>
<name>A0A9Q2PB64_9RHOB</name>
<evidence type="ECO:0000256" key="1">
    <source>
        <dbReference type="ARBA" id="ARBA00006739"/>
    </source>
</evidence>
<keyword evidence="2" id="KW-0328">Glycosyltransferase</keyword>
<dbReference type="Proteomes" id="UP000755667">
    <property type="component" value="Unassembled WGS sequence"/>
</dbReference>
<dbReference type="Gene3D" id="3.90.550.10">
    <property type="entry name" value="Spore Coat Polysaccharide Biosynthesis Protein SpsA, Chain A"/>
    <property type="match status" value="1"/>
</dbReference>
<dbReference type="Pfam" id="PF13641">
    <property type="entry name" value="Glyco_tranf_2_3"/>
    <property type="match status" value="1"/>
</dbReference>
<evidence type="ECO:0000256" key="2">
    <source>
        <dbReference type="ARBA" id="ARBA00022676"/>
    </source>
</evidence>
<dbReference type="AlphaFoldDB" id="A0A9Q2PB64"/>
<dbReference type="GeneID" id="62639493"/>
<dbReference type="PANTHER" id="PTHR43179:SF12">
    <property type="entry name" value="GALACTOFURANOSYLTRANSFERASE GLFT2"/>
    <property type="match status" value="1"/>
</dbReference>
<protein>
    <submittedName>
        <fullName evidence="4">Glycosyltransferase family 2 protein</fullName>
    </submittedName>
</protein>
<sequence length="414" mass="45776">MQPPAFSLIIVSRHRPDWLRRCLKAVGQLDYPRFETIVVACPAGEEVAKAVPGTRVIGFDVANISAARNAGADAAWGDIIAFLDDDSVPEPTWLAHLALAFADPEVVQVGGITLGRNGISVQHGAALVDDTGHSHPLHMAPSEPVVIHPKDHCRPRLHGTNMALRRAALLEHGGFDTRFAFYLDETDLSYRISREGGKTVFQPKAVVHHASGASRFRQADRTPRNVFEIAASAAVFHLTHSPTSKRDAAQAAFLSERRNWILRHMQTGGLPPDRAWALIRDLDAGYAAGRSRVTRQPVQWSILERGDIVPTTSRAGDLCLVTSGGNGKDIHSKARDLVAQGNRVTVLDYQRTARFHHVRFTQDGVWLHTGGIYGKEMRTEPMFQKSSKEERWRQTLDRLAGIRSIDPLNFVDKT</sequence>
<dbReference type="EMBL" id="JAFBXF010000005">
    <property type="protein sequence ID" value="MBM2417151.1"/>
    <property type="molecule type" value="Genomic_DNA"/>
</dbReference>
<dbReference type="Proteomes" id="UP000809440">
    <property type="component" value="Unassembled WGS sequence"/>
</dbReference>
<keyword evidence="3" id="KW-0808">Transferase</keyword>
<organism evidence="4 6">
    <name type="scientific">Marivita cryptomonadis</name>
    <dbReference type="NCBI Taxonomy" id="505252"/>
    <lineage>
        <taxon>Bacteria</taxon>
        <taxon>Pseudomonadati</taxon>
        <taxon>Pseudomonadota</taxon>
        <taxon>Alphaproteobacteria</taxon>
        <taxon>Rhodobacterales</taxon>
        <taxon>Roseobacteraceae</taxon>
        <taxon>Marivita</taxon>
    </lineage>
</organism>
<dbReference type="InterPro" id="IPR029044">
    <property type="entry name" value="Nucleotide-diphossugar_trans"/>
</dbReference>
<reference evidence="4 7" key="1">
    <citation type="submission" date="2021-01" db="EMBL/GenBank/DDBJ databases">
        <title>Diatom-associated Roseobacters Show Island Model of Population Structure.</title>
        <authorList>
            <person name="Qu L."/>
            <person name="Feng X."/>
            <person name="Chen Y."/>
            <person name="Li L."/>
            <person name="Wang X."/>
            <person name="Hu Z."/>
            <person name="Wang H."/>
            <person name="Luo H."/>
        </authorList>
    </citation>
    <scope>NUCLEOTIDE SEQUENCE</scope>
    <source>
        <strain evidence="5 7">CC28-63</strain>
        <strain evidence="4">CC28-69</strain>
    </source>
</reference>
<proteinExistence type="inferred from homology"/>
<dbReference type="OrthoDB" id="153025at2"/>
<comment type="caution">
    <text evidence="4">The sequence shown here is derived from an EMBL/GenBank/DDBJ whole genome shotgun (WGS) entry which is preliminary data.</text>
</comment>